<organism evidence="6">
    <name type="scientific">Drosophila rhopaloa</name>
    <name type="common">Fruit fly</name>
    <dbReference type="NCBI Taxonomy" id="1041015"/>
    <lineage>
        <taxon>Eukaryota</taxon>
        <taxon>Metazoa</taxon>
        <taxon>Ecdysozoa</taxon>
        <taxon>Arthropoda</taxon>
        <taxon>Hexapoda</taxon>
        <taxon>Insecta</taxon>
        <taxon>Pterygota</taxon>
        <taxon>Neoptera</taxon>
        <taxon>Endopterygota</taxon>
        <taxon>Diptera</taxon>
        <taxon>Brachycera</taxon>
        <taxon>Muscomorpha</taxon>
        <taxon>Ephydroidea</taxon>
        <taxon>Drosophilidae</taxon>
        <taxon>Drosophila</taxon>
        <taxon>Sophophora</taxon>
    </lineage>
</organism>
<feature type="compositionally biased region" description="Polar residues" evidence="1">
    <location>
        <begin position="90"/>
        <end position="105"/>
    </location>
</feature>
<dbReference type="EnsemblMetazoa" id="XM_017135984.1">
    <property type="protein sequence ID" value="XP_016991473.1"/>
    <property type="gene ID" value="LOC108053367"/>
</dbReference>
<name>A0A6P4FLP3_DRORH</name>
<dbReference type="Proteomes" id="UP001652680">
    <property type="component" value="Unassembled WGS sequence"/>
</dbReference>
<reference evidence="2" key="3">
    <citation type="submission" date="2025-05" db="UniProtKB">
        <authorList>
            <consortium name="EnsemblMetazoa"/>
        </authorList>
    </citation>
    <scope>IDENTIFICATION</scope>
</reference>
<dbReference type="GeneID" id="108053367"/>
<evidence type="ECO:0000313" key="5">
    <source>
        <dbReference type="RefSeq" id="XP_016991474.1"/>
    </source>
</evidence>
<dbReference type="EnsemblMetazoa" id="XM_017135986.1">
    <property type="protein sequence ID" value="XP_016991475.1"/>
    <property type="gene ID" value="LOC108053367"/>
</dbReference>
<proteinExistence type="predicted"/>
<accession>A0A6P4FLP3</accession>
<protein>
    <submittedName>
        <fullName evidence="4 5">Uncharacterized protein LOC108053367</fullName>
    </submittedName>
</protein>
<evidence type="ECO:0000313" key="6">
    <source>
        <dbReference type="RefSeq" id="XP_016991475.1"/>
    </source>
</evidence>
<dbReference type="EnsemblMetazoa" id="XM_017135985.1">
    <property type="protein sequence ID" value="XP_016991474.1"/>
    <property type="gene ID" value="LOC108053367"/>
</dbReference>
<reference evidence="4 5" key="2">
    <citation type="submission" date="2025-04" db="UniProtKB">
        <authorList>
            <consortium name="RefSeq"/>
        </authorList>
    </citation>
    <scope>IDENTIFICATION</scope>
</reference>
<feature type="region of interest" description="Disordered" evidence="1">
    <location>
        <begin position="81"/>
        <end position="105"/>
    </location>
</feature>
<reference evidence="3" key="1">
    <citation type="journal article" date="2021" name="Elife">
        <title>Highly contiguous assemblies of 101 drosophilid genomes.</title>
        <authorList>
            <person name="Kim B.Y."/>
            <person name="Wang J.R."/>
            <person name="Miller D.E."/>
            <person name="Barmina O."/>
            <person name="Delaney E."/>
            <person name="Thompson A."/>
            <person name="Comeault A.A."/>
            <person name="Peede D."/>
            <person name="D'Agostino E.R."/>
            <person name="Pelaez J."/>
            <person name="Aguilar J.M."/>
            <person name="Haji D."/>
            <person name="Matsunaga T."/>
            <person name="Armstrong E.E."/>
            <person name="Zych M."/>
            <person name="Ogawa Y."/>
            <person name="Stamenkovic-Radak M."/>
            <person name="Jelic M."/>
            <person name="Veselinovic M.S."/>
            <person name="Tanaskovic M."/>
            <person name="Eric P."/>
            <person name="Gao J.J."/>
            <person name="Katoh T.K."/>
            <person name="Toda M.J."/>
            <person name="Watabe H."/>
            <person name="Watada M."/>
            <person name="Davis J.S."/>
            <person name="Moyle L.C."/>
            <person name="Manoli G."/>
            <person name="Bertolini E."/>
            <person name="Kostal V."/>
            <person name="Hawley R.S."/>
            <person name="Takahashi A."/>
            <person name="Jones C.D."/>
            <person name="Price D.K."/>
            <person name="Whiteman N."/>
            <person name="Kopp A."/>
            <person name="Matute D.R."/>
            <person name="Petrov D.A."/>
        </authorList>
    </citation>
    <scope>NUCLEOTIDE SEQUENCE [LARGE SCALE GENOMIC DNA]</scope>
</reference>
<evidence type="ECO:0000313" key="4">
    <source>
        <dbReference type="RefSeq" id="XP_016991473.1"/>
    </source>
</evidence>
<evidence type="ECO:0000313" key="3">
    <source>
        <dbReference type="Proteomes" id="UP001652680"/>
    </source>
</evidence>
<dbReference type="RefSeq" id="XP_016991474.1">
    <property type="nucleotide sequence ID" value="XM_017135985.1"/>
</dbReference>
<sequence>MWLPGQNPFTGSINCYNSNTNCNTSSSSSSSNIRSNWPQLSSIIAQYILRWPVINPLAFLMNDIRSKSFYRAGKATSATSASATSTAKSFDNSQNNNPRTYNNSGKSNKVFLHYIPRDPRLRIFNKTATLNKHSNRTLSELNITEDLCNYGELIGGGSAETVKLVLVKS</sequence>
<dbReference type="RefSeq" id="XP_016991473.1">
    <property type="nucleotide sequence ID" value="XM_017135984.1"/>
</dbReference>
<dbReference type="OrthoDB" id="8041440at2759"/>
<evidence type="ECO:0000256" key="1">
    <source>
        <dbReference type="SAM" id="MobiDB-lite"/>
    </source>
</evidence>
<dbReference type="AlphaFoldDB" id="A0A6P4FLP3"/>
<dbReference type="RefSeq" id="XP_016991475.1">
    <property type="nucleotide sequence ID" value="XM_017135986.1"/>
</dbReference>
<keyword evidence="3" id="KW-1185">Reference proteome</keyword>
<evidence type="ECO:0000313" key="2">
    <source>
        <dbReference type="EnsemblMetazoa" id="XP_016991473.1"/>
    </source>
</evidence>
<gene>
    <name evidence="4 5 6" type="primary">LOC108053367</name>
    <name evidence="2" type="synonym">108053367</name>
</gene>